<dbReference type="InterPro" id="IPR052170">
    <property type="entry name" value="M29_Exopeptidase"/>
</dbReference>
<dbReference type="AlphaFoldDB" id="A0A1F6AYC9"/>
<dbReference type="PANTHER" id="PTHR34448:SF1">
    <property type="entry name" value="BLL6088 PROTEIN"/>
    <property type="match status" value="1"/>
</dbReference>
<name>A0A1F6AYC9_9BACT</name>
<dbReference type="SUPFAM" id="SSF144052">
    <property type="entry name" value="Thermophilic metalloprotease-like"/>
    <property type="match status" value="1"/>
</dbReference>
<evidence type="ECO:0000313" key="3">
    <source>
        <dbReference type="Proteomes" id="UP000176450"/>
    </source>
</evidence>
<evidence type="ECO:0000256" key="1">
    <source>
        <dbReference type="ARBA" id="ARBA00022723"/>
    </source>
</evidence>
<dbReference type="Pfam" id="PF26233">
    <property type="entry name" value="NicX"/>
    <property type="match status" value="1"/>
</dbReference>
<dbReference type="GO" id="GO:0046872">
    <property type="term" value="F:metal ion binding"/>
    <property type="evidence" value="ECO:0007669"/>
    <property type="project" value="UniProtKB-KW"/>
</dbReference>
<dbReference type="EMBL" id="MFJX01000059">
    <property type="protein sequence ID" value="OGG29689.1"/>
    <property type="molecule type" value="Genomic_DNA"/>
</dbReference>
<gene>
    <name evidence="2" type="ORF">A3A63_01615</name>
</gene>
<dbReference type="GO" id="GO:0006508">
    <property type="term" value="P:proteolysis"/>
    <property type="evidence" value="ECO:0007669"/>
    <property type="project" value="InterPro"/>
</dbReference>
<keyword evidence="1" id="KW-0479">Metal-binding</keyword>
<evidence type="ECO:0000313" key="2">
    <source>
        <dbReference type="EMBL" id="OGG29689.1"/>
    </source>
</evidence>
<reference evidence="2 3" key="1">
    <citation type="journal article" date="2016" name="Nat. Commun.">
        <title>Thousands of microbial genomes shed light on interconnected biogeochemical processes in an aquifer system.</title>
        <authorList>
            <person name="Anantharaman K."/>
            <person name="Brown C.T."/>
            <person name="Hug L.A."/>
            <person name="Sharon I."/>
            <person name="Castelle C.J."/>
            <person name="Probst A.J."/>
            <person name="Thomas B.C."/>
            <person name="Singh A."/>
            <person name="Wilkins M.J."/>
            <person name="Karaoz U."/>
            <person name="Brodie E.L."/>
            <person name="Williams K.H."/>
            <person name="Hubbard S.S."/>
            <person name="Banfield J.F."/>
        </authorList>
    </citation>
    <scope>NUCLEOTIDE SEQUENCE [LARGE SCALE GENOMIC DNA]</scope>
</reference>
<dbReference type="PANTHER" id="PTHR34448">
    <property type="entry name" value="AMINOPEPTIDASE"/>
    <property type="match status" value="1"/>
</dbReference>
<proteinExistence type="predicted"/>
<protein>
    <recommendedName>
        <fullName evidence="4">Leucyl aminopeptidase</fullName>
    </recommendedName>
</protein>
<dbReference type="GO" id="GO:0004177">
    <property type="term" value="F:aminopeptidase activity"/>
    <property type="evidence" value="ECO:0007669"/>
    <property type="project" value="InterPro"/>
</dbReference>
<evidence type="ECO:0008006" key="4">
    <source>
        <dbReference type="Google" id="ProtNLM"/>
    </source>
</evidence>
<dbReference type="InterPro" id="IPR058739">
    <property type="entry name" value="NicX"/>
</dbReference>
<accession>A0A1F6AYC9</accession>
<comment type="caution">
    <text evidence="2">The sequence shown here is derived from an EMBL/GenBank/DDBJ whole genome shotgun (WGS) entry which is preliminary data.</text>
</comment>
<sequence>MRNQITSIKNSGIRTLSPEEYTAGIASVRTCLGIRPNESIVVVADKTTWDKEATVIFETAKSISKNTTLMMYPGPKQNGEEPPPEITQMMLRADVVLLITRMSLSHTKARLDACLQGCRIASMPGITLGMMKRTLNPDYRALSFITTKLTTLFTCGKKVRIISPAGTDMTLTISGRTGIADTGDLKKPGSFGNLPAGEAFIAPCEQTAEGILIIDGSFANIQLDMPMAITIKNGKIQSITGKKAAATLMSQLASLPPKASWVCEFGIGTNPKAKISSRILEAEKTFGTCHIAFGRNCTFGGNIDVPYHADGLVKEPTVILDGKKILAGGKFLV</sequence>
<organism evidence="2 3">
    <name type="scientific">Candidatus Gottesmanbacteria bacterium RIFCSPLOWO2_01_FULL_46_9</name>
    <dbReference type="NCBI Taxonomy" id="1798394"/>
    <lineage>
        <taxon>Bacteria</taxon>
        <taxon>Candidatus Gottesmaniibacteriota</taxon>
    </lineage>
</organism>
<dbReference type="Proteomes" id="UP000176450">
    <property type="component" value="Unassembled WGS sequence"/>
</dbReference>